<accession>A0A818T3H2</accession>
<sequence>MAFTVKIRNKNYASFESLCEAGLEAIKYYKGRIYPTVAKNLDTIIREWFCSVHCRPNEKVYCRTTREVGIRTYFVERVNVGKLVLKVRIQSTDMKQSKNTGTFEVLSSYDEIHKILNDSLETFRVNGKPLEAAGYYRKVSEYFDIGRDRLIYVLKWINETIEVDRTVSNTYDVNGDHHPCKDLNNDNVDQENHTDDDNDENDCDKTSEDDSCADDFNQNARKFTVAEESTLSQIPVSILKAKCTQFPRKRANSESMDRSPLSQPKRLNRTLENLTIWNNKAAAFKTMPPLDRKQRRVGLQRNQ</sequence>
<organism evidence="2 4">
    <name type="scientific">Rotaria socialis</name>
    <dbReference type="NCBI Taxonomy" id="392032"/>
    <lineage>
        <taxon>Eukaryota</taxon>
        <taxon>Metazoa</taxon>
        <taxon>Spiralia</taxon>
        <taxon>Gnathifera</taxon>
        <taxon>Rotifera</taxon>
        <taxon>Eurotatoria</taxon>
        <taxon>Bdelloidea</taxon>
        <taxon>Philodinida</taxon>
        <taxon>Philodinidae</taxon>
        <taxon>Rotaria</taxon>
    </lineage>
</organism>
<evidence type="ECO:0000313" key="2">
    <source>
        <dbReference type="EMBL" id="CAF3681243.1"/>
    </source>
</evidence>
<name>A0A818T3H2_9BILA</name>
<proteinExistence type="predicted"/>
<evidence type="ECO:0000313" key="3">
    <source>
        <dbReference type="EMBL" id="CAF4685316.1"/>
    </source>
</evidence>
<evidence type="ECO:0000313" key="4">
    <source>
        <dbReference type="Proteomes" id="UP000663865"/>
    </source>
</evidence>
<evidence type="ECO:0000256" key="1">
    <source>
        <dbReference type="SAM" id="MobiDB-lite"/>
    </source>
</evidence>
<feature type="region of interest" description="Disordered" evidence="1">
    <location>
        <begin position="175"/>
        <end position="210"/>
    </location>
</feature>
<dbReference type="EMBL" id="CAJNYV010004572">
    <property type="protein sequence ID" value="CAF3681243.1"/>
    <property type="molecule type" value="Genomic_DNA"/>
</dbReference>
<dbReference type="Proteomes" id="UP000663865">
    <property type="component" value="Unassembled WGS sequence"/>
</dbReference>
<gene>
    <name evidence="2" type="ORF">KIK155_LOCUS25350</name>
    <name evidence="3" type="ORF">TOA249_LOCUS16113</name>
</gene>
<dbReference type="EMBL" id="CAJOBS010001082">
    <property type="protein sequence ID" value="CAF4685316.1"/>
    <property type="molecule type" value="Genomic_DNA"/>
</dbReference>
<dbReference type="AlphaFoldDB" id="A0A818T3H2"/>
<reference evidence="2" key="1">
    <citation type="submission" date="2021-02" db="EMBL/GenBank/DDBJ databases">
        <authorList>
            <person name="Nowell W R."/>
        </authorList>
    </citation>
    <scope>NUCLEOTIDE SEQUENCE</scope>
</reference>
<dbReference type="Proteomes" id="UP000663838">
    <property type="component" value="Unassembled WGS sequence"/>
</dbReference>
<comment type="caution">
    <text evidence="2">The sequence shown here is derived from an EMBL/GenBank/DDBJ whole genome shotgun (WGS) entry which is preliminary data.</text>
</comment>
<protein>
    <submittedName>
        <fullName evidence="2">Uncharacterized protein</fullName>
    </submittedName>
</protein>
<feature type="compositionally biased region" description="Basic and acidic residues" evidence="1">
    <location>
        <begin position="175"/>
        <end position="195"/>
    </location>
</feature>